<comment type="similarity">
    <text evidence="3">In the N-terminal section; belongs to the NADH:flavin oxidoreductase/NADH oxidase family.</text>
</comment>
<dbReference type="Pfam" id="PF00724">
    <property type="entry name" value="Oxidored_FMN"/>
    <property type="match status" value="1"/>
</dbReference>
<keyword evidence="6" id="KW-0479">Metal-binding</keyword>
<evidence type="ECO:0000256" key="5">
    <source>
        <dbReference type="ARBA" id="ARBA00022643"/>
    </source>
</evidence>
<evidence type="ECO:0000256" key="6">
    <source>
        <dbReference type="ARBA" id="ARBA00022723"/>
    </source>
</evidence>
<dbReference type="PANTHER" id="PTHR42917">
    <property type="entry name" value="2,4-DIENOYL-COA REDUCTASE"/>
    <property type="match status" value="1"/>
</dbReference>
<proteinExistence type="inferred from homology"/>
<evidence type="ECO:0000256" key="1">
    <source>
        <dbReference type="ARBA" id="ARBA00001917"/>
    </source>
</evidence>
<evidence type="ECO:0000256" key="9">
    <source>
        <dbReference type="ARBA" id="ARBA00023014"/>
    </source>
</evidence>
<accession>A0ABU8MXJ9</accession>
<feature type="domain" description="FAD/NAD(P)-binding" evidence="11">
    <location>
        <begin position="373"/>
        <end position="589"/>
    </location>
</feature>
<dbReference type="InterPro" id="IPR023753">
    <property type="entry name" value="FAD/NAD-binding_dom"/>
</dbReference>
<dbReference type="Proteomes" id="UP001370100">
    <property type="component" value="Unassembled WGS sequence"/>
</dbReference>
<keyword evidence="7" id="KW-0560">Oxidoreductase</keyword>
<organism evidence="12 13">
    <name type="scientific">Actinomycetospora aeridis</name>
    <dbReference type="NCBI Taxonomy" id="3129231"/>
    <lineage>
        <taxon>Bacteria</taxon>
        <taxon>Bacillati</taxon>
        <taxon>Actinomycetota</taxon>
        <taxon>Actinomycetes</taxon>
        <taxon>Pseudonocardiales</taxon>
        <taxon>Pseudonocardiaceae</taxon>
        <taxon>Actinomycetospora</taxon>
    </lineage>
</organism>
<dbReference type="Gene3D" id="3.50.50.60">
    <property type="entry name" value="FAD/NAD(P)-binding domain"/>
    <property type="match status" value="1"/>
</dbReference>
<keyword evidence="8" id="KW-0408">Iron</keyword>
<comment type="cofactor">
    <cofactor evidence="1">
        <name>FMN</name>
        <dbReference type="ChEBI" id="CHEBI:58210"/>
    </cofactor>
</comment>
<dbReference type="SUPFAM" id="SSF51395">
    <property type="entry name" value="FMN-linked oxidoreductases"/>
    <property type="match status" value="1"/>
</dbReference>
<evidence type="ECO:0000259" key="11">
    <source>
        <dbReference type="Pfam" id="PF07992"/>
    </source>
</evidence>
<evidence type="ECO:0000256" key="8">
    <source>
        <dbReference type="ARBA" id="ARBA00023004"/>
    </source>
</evidence>
<keyword evidence="13" id="KW-1185">Reference proteome</keyword>
<sequence length="636" mass="64194">MLGPVLDGEVALGLRTAPSRVLFGPHVTHLADPRRPRALGPDHVAHYRARAAGGAGVVVTEVASVVAEDHPYEDAPLADLCSAGWSAVAEACRPYGTLVLAGLGHAGGQGSSAYTRGPLWAPSAVPDPASGEVPAVLPPSGIAAVVEGFASAAAAAVAAGCDGVEIGAGQHALLRQFLSGLTNLRDDAYGADRALLLEEVLGAVRRAVGADAVVGLRLTVDELAPWAGITPPVVRSVLSRVAPLVDLVVPVRGSALTVGATRPDGHTAPGFLRAACRDLRVEGVATVLAGSVVDVWLAASALAAGDADLVEMTRAQLADADLVAQVRAGASPRPCVLTNQQCRARDVRNPRISCTVAAPEVPERVVGRSAEPVLVVGAGPAGLEAARTLARGGCPVRVVERSSAVGGLLPLVAGLPGRERFARLVDWYVEELTASGVPISHGVAWSGVVFQPGGHADVGRQESTHDLATGRVVLATGGVDRPGRGTPIAAALRDGLPPGPVVIEDPVGDGAAVALAERLAGDGREVAIVAPGVLIGPGLARTGDLVDAQARLARAGVRRVTESSVTAFADGSVTVADVVTGAATSWPAAVLVDAGPRRAPPVPSRPGLIAVGDAVAPRTVAEAIREGRAAARELMA</sequence>
<dbReference type="EMBL" id="JBBEGL010000001">
    <property type="protein sequence ID" value="MEJ2884817.1"/>
    <property type="molecule type" value="Genomic_DNA"/>
</dbReference>
<feature type="domain" description="NADH:flavin oxidoreductase/NADH oxidase N-terminal" evidence="10">
    <location>
        <begin position="18"/>
        <end position="329"/>
    </location>
</feature>
<dbReference type="Pfam" id="PF07992">
    <property type="entry name" value="Pyr_redox_2"/>
    <property type="match status" value="1"/>
</dbReference>
<comment type="cofactor">
    <cofactor evidence="2">
        <name>[4Fe-4S] cluster</name>
        <dbReference type="ChEBI" id="CHEBI:49883"/>
    </cofactor>
</comment>
<evidence type="ECO:0000256" key="7">
    <source>
        <dbReference type="ARBA" id="ARBA00023002"/>
    </source>
</evidence>
<reference evidence="12 13" key="1">
    <citation type="submission" date="2024-03" db="EMBL/GenBank/DDBJ databases">
        <title>Actinomycetospora sp. OC33-EN06, a novel actinomycete isolated from wild orchid (Aerides multiflora).</title>
        <authorList>
            <person name="Suriyachadkun C."/>
        </authorList>
    </citation>
    <scope>NUCLEOTIDE SEQUENCE [LARGE SCALE GENOMIC DNA]</scope>
    <source>
        <strain evidence="12 13">OC33-EN06</strain>
    </source>
</reference>
<evidence type="ECO:0000256" key="4">
    <source>
        <dbReference type="ARBA" id="ARBA00022630"/>
    </source>
</evidence>
<dbReference type="PRINTS" id="PR00419">
    <property type="entry name" value="ADXRDTASE"/>
</dbReference>
<dbReference type="PANTHER" id="PTHR42917:SF2">
    <property type="entry name" value="2,4-DIENOYL-COA REDUCTASE [(2E)-ENOYL-COA-PRODUCING]"/>
    <property type="match status" value="1"/>
</dbReference>
<gene>
    <name evidence="12" type="ORF">WCD41_00030</name>
</gene>
<evidence type="ECO:0000313" key="12">
    <source>
        <dbReference type="EMBL" id="MEJ2884817.1"/>
    </source>
</evidence>
<dbReference type="RefSeq" id="WP_337711319.1">
    <property type="nucleotide sequence ID" value="NZ_JBBEGL010000001.1"/>
</dbReference>
<dbReference type="InterPro" id="IPR051793">
    <property type="entry name" value="NADH:flavin_oxidoreductase"/>
</dbReference>
<evidence type="ECO:0000313" key="13">
    <source>
        <dbReference type="Proteomes" id="UP001370100"/>
    </source>
</evidence>
<dbReference type="InterPro" id="IPR013785">
    <property type="entry name" value="Aldolase_TIM"/>
</dbReference>
<dbReference type="InterPro" id="IPR001155">
    <property type="entry name" value="OxRdtase_FMN_N"/>
</dbReference>
<dbReference type="Gene3D" id="3.20.20.70">
    <property type="entry name" value="Aldolase class I"/>
    <property type="match status" value="1"/>
</dbReference>
<name>A0ABU8MXJ9_9PSEU</name>
<keyword evidence="4" id="KW-0285">Flavoprotein</keyword>
<dbReference type="InterPro" id="IPR036188">
    <property type="entry name" value="FAD/NAD-bd_sf"/>
</dbReference>
<keyword evidence="5" id="KW-0288">FMN</keyword>
<protein>
    <submittedName>
        <fullName evidence="12">FAD-dependent oxidoreductase</fullName>
    </submittedName>
</protein>
<dbReference type="SUPFAM" id="SSF51905">
    <property type="entry name" value="FAD/NAD(P)-binding domain"/>
    <property type="match status" value="1"/>
</dbReference>
<comment type="caution">
    <text evidence="12">The sequence shown here is derived from an EMBL/GenBank/DDBJ whole genome shotgun (WGS) entry which is preliminary data.</text>
</comment>
<evidence type="ECO:0000259" key="10">
    <source>
        <dbReference type="Pfam" id="PF00724"/>
    </source>
</evidence>
<evidence type="ECO:0000256" key="3">
    <source>
        <dbReference type="ARBA" id="ARBA00011048"/>
    </source>
</evidence>
<evidence type="ECO:0000256" key="2">
    <source>
        <dbReference type="ARBA" id="ARBA00001966"/>
    </source>
</evidence>
<keyword evidence="9" id="KW-0411">Iron-sulfur</keyword>
<dbReference type="Gene3D" id="3.40.50.720">
    <property type="entry name" value="NAD(P)-binding Rossmann-like Domain"/>
    <property type="match status" value="1"/>
</dbReference>